<sequence length="331" mass="36611">MSAIEDTTAMFIVTGSDDNYAAGVMVLIASAAFHNPDARFAVLDMGIGPENRARIDALADRLGVSIDRVEVARDAFDHIAVARSHLTRSTYLRLLIPDLFPAEDRAIYMDCDMVVMDDLSLLARVDLGDAVVAAVPCPSPDPVEVAATGHVIGSYVNAGLLVMNLPVWRREGVAARCLELLSDPERPLLSEDQSAINIAAHGRILPLEARFNTYSDPGSYKQAADFPDAPAVVHYVVNNKPWILPTSLGAIWQFHARRIADLMPPRRQLPLRRRLSLLNRDRKMYLGVAMRRRKYRMRRWMLAHMNGTVARAYLARAKARASAMDQAGSLA</sequence>
<dbReference type="SUPFAM" id="SSF53448">
    <property type="entry name" value="Nucleotide-diphospho-sugar transferases"/>
    <property type="match status" value="1"/>
</dbReference>
<evidence type="ECO:0000256" key="1">
    <source>
        <dbReference type="ARBA" id="ARBA00022676"/>
    </source>
</evidence>
<dbReference type="AlphaFoldDB" id="A0A419A358"/>
<evidence type="ECO:0000256" key="2">
    <source>
        <dbReference type="ARBA" id="ARBA00022679"/>
    </source>
</evidence>
<comment type="caution">
    <text evidence="4">The sequence shown here is derived from an EMBL/GenBank/DDBJ whole genome shotgun (WGS) entry which is preliminary data.</text>
</comment>
<dbReference type="InterPro" id="IPR002495">
    <property type="entry name" value="Glyco_trans_8"/>
</dbReference>
<keyword evidence="1" id="KW-0328">Glycosyltransferase</keyword>
<evidence type="ECO:0000313" key="4">
    <source>
        <dbReference type="EMBL" id="RJL07593.1"/>
    </source>
</evidence>
<reference evidence="4 5" key="1">
    <citation type="submission" date="2018-09" db="EMBL/GenBank/DDBJ databases">
        <title>Paracoccus onubensis nov. sp. a moderate halophilic bacterium isolated from Gruta de las Maravillas (Aracena, Spain).</title>
        <authorList>
            <person name="Jurado V."/>
            <person name="Gutierrez-Patricio S."/>
            <person name="Gonzalez-Pimentel J.L."/>
            <person name="Laiz L."/>
            <person name="Saiz-Jimenez C."/>
        </authorList>
    </citation>
    <scope>NUCLEOTIDE SEQUENCE [LARGE SCALE GENOMIC DNA]</scope>
    <source>
        <strain evidence="4 5">DSM 19484</strain>
    </source>
</reference>
<dbReference type="EMBL" id="QZEV01000001">
    <property type="protein sequence ID" value="RJL07593.1"/>
    <property type="molecule type" value="Genomic_DNA"/>
</dbReference>
<keyword evidence="2 4" id="KW-0808">Transferase</keyword>
<dbReference type="OrthoDB" id="5672604at2"/>
<gene>
    <name evidence="4" type="ORF">D3P06_00570</name>
</gene>
<dbReference type="Proteomes" id="UP000285530">
    <property type="component" value="Unassembled WGS sequence"/>
</dbReference>
<evidence type="ECO:0000313" key="5">
    <source>
        <dbReference type="Proteomes" id="UP000285530"/>
    </source>
</evidence>
<dbReference type="Pfam" id="PF01501">
    <property type="entry name" value="Glyco_transf_8"/>
    <property type="match status" value="1"/>
</dbReference>
<dbReference type="Gene3D" id="3.90.550.10">
    <property type="entry name" value="Spore Coat Polysaccharide Biosynthesis Protein SpsA, Chain A"/>
    <property type="match status" value="1"/>
</dbReference>
<name>A0A419A358_9RHOB</name>
<proteinExistence type="predicted"/>
<dbReference type="InterPro" id="IPR029044">
    <property type="entry name" value="Nucleotide-diphossugar_trans"/>
</dbReference>
<protein>
    <submittedName>
        <fullName evidence="4">Glycosyltransferase family 8 protein</fullName>
    </submittedName>
</protein>
<keyword evidence="3" id="KW-0479">Metal-binding</keyword>
<accession>A0A419A358</accession>
<organism evidence="4 5">
    <name type="scientific">Paracoccus aestuarii</name>
    <dbReference type="NCBI Taxonomy" id="453842"/>
    <lineage>
        <taxon>Bacteria</taxon>
        <taxon>Pseudomonadati</taxon>
        <taxon>Pseudomonadota</taxon>
        <taxon>Alphaproteobacteria</taxon>
        <taxon>Rhodobacterales</taxon>
        <taxon>Paracoccaceae</taxon>
        <taxon>Paracoccus</taxon>
    </lineage>
</organism>
<dbReference type="GO" id="GO:0016757">
    <property type="term" value="F:glycosyltransferase activity"/>
    <property type="evidence" value="ECO:0007669"/>
    <property type="project" value="UniProtKB-KW"/>
</dbReference>
<dbReference type="PANTHER" id="PTHR13778">
    <property type="entry name" value="GLYCOSYLTRANSFERASE 8 DOMAIN-CONTAINING PROTEIN"/>
    <property type="match status" value="1"/>
</dbReference>
<evidence type="ECO:0000256" key="3">
    <source>
        <dbReference type="ARBA" id="ARBA00022723"/>
    </source>
</evidence>
<dbReference type="GO" id="GO:0046872">
    <property type="term" value="F:metal ion binding"/>
    <property type="evidence" value="ECO:0007669"/>
    <property type="project" value="UniProtKB-KW"/>
</dbReference>
<keyword evidence="5" id="KW-1185">Reference proteome</keyword>
<dbReference type="InterPro" id="IPR050748">
    <property type="entry name" value="Glycosyltrans_8_dom-fam"/>
</dbReference>
<dbReference type="PANTHER" id="PTHR13778:SF47">
    <property type="entry name" value="LIPOPOLYSACCHARIDE 1,3-GALACTOSYLTRANSFERASE"/>
    <property type="match status" value="1"/>
</dbReference>
<dbReference type="RefSeq" id="WP_119884664.1">
    <property type="nucleotide sequence ID" value="NZ_CP067169.1"/>
</dbReference>
<dbReference type="CDD" id="cd04194">
    <property type="entry name" value="GT8_A4GalT_like"/>
    <property type="match status" value="1"/>
</dbReference>